<dbReference type="AlphaFoldDB" id="A0A0D9QI95"/>
<feature type="region of interest" description="Disordered" evidence="1">
    <location>
        <begin position="93"/>
        <end position="211"/>
    </location>
</feature>
<feature type="compositionally biased region" description="Acidic residues" evidence="1">
    <location>
        <begin position="114"/>
        <end position="140"/>
    </location>
</feature>
<evidence type="ECO:0000313" key="3">
    <source>
        <dbReference type="Proteomes" id="UP000054561"/>
    </source>
</evidence>
<dbReference type="OrthoDB" id="387581at2759"/>
<accession>A0A0D9QI95</accession>
<evidence type="ECO:0000313" key="2">
    <source>
        <dbReference type="EMBL" id="KJP86749.1"/>
    </source>
</evidence>
<dbReference type="Proteomes" id="UP000054561">
    <property type="component" value="Unassembled WGS sequence"/>
</dbReference>
<reference evidence="2 3" key="1">
    <citation type="submission" date="2014-03" db="EMBL/GenBank/DDBJ databases">
        <title>The Genome Sequence of Plasmodium fragile nilgiri.</title>
        <authorList>
            <consortium name="The Broad Institute Genomics Platform"/>
            <consortium name="The Broad Institute Genome Sequencing Center for Infectious Disease"/>
            <person name="Neafsey D."/>
            <person name="Duraisingh M."/>
            <person name="Young S.K."/>
            <person name="Zeng Q."/>
            <person name="Gargeya S."/>
            <person name="Abouelleil A."/>
            <person name="Alvarado L."/>
            <person name="Chapman S.B."/>
            <person name="Gainer-Dewar J."/>
            <person name="Goldberg J."/>
            <person name="Griggs A."/>
            <person name="Gujja S."/>
            <person name="Hansen M."/>
            <person name="Howarth C."/>
            <person name="Imamovic A."/>
            <person name="Larimer J."/>
            <person name="Pearson M."/>
            <person name="Poon T.W."/>
            <person name="Priest M."/>
            <person name="Roberts A."/>
            <person name="Saif S."/>
            <person name="Shea T."/>
            <person name="Sykes S."/>
            <person name="Wortman J."/>
            <person name="Nusbaum C."/>
            <person name="Birren B."/>
        </authorList>
    </citation>
    <scope>NUCLEOTIDE SEQUENCE [LARGE SCALE GENOMIC DNA]</scope>
    <source>
        <strain evidence="3">nilgiri</strain>
    </source>
</reference>
<feature type="compositionally biased region" description="Polar residues" evidence="1">
    <location>
        <begin position="96"/>
        <end position="105"/>
    </location>
</feature>
<dbReference type="EMBL" id="KQ001686">
    <property type="protein sequence ID" value="KJP86749.1"/>
    <property type="molecule type" value="Genomic_DNA"/>
</dbReference>
<proteinExistence type="predicted"/>
<dbReference type="RefSeq" id="XP_012336597.1">
    <property type="nucleotide sequence ID" value="XM_012481174.1"/>
</dbReference>
<keyword evidence="3" id="KW-1185">Reference proteome</keyword>
<feature type="compositionally biased region" description="Basic and acidic residues" evidence="1">
    <location>
        <begin position="196"/>
        <end position="211"/>
    </location>
</feature>
<dbReference type="VEuPathDB" id="PlasmoDB:AK88_03563"/>
<sequence>MSLSQLISFGNSSAALLNNIIKSKLGSLFKPNPNQEYPLPSILSYSGCLILVCTAYKLYEKYYEGKEDKLELAGTTVFDSHTADWAMEQKVPYGQNDMSSDQSTAGGKEHAGEEADEDENEEDLDEELGDELGDYYEEQYGETYGGEYGEMVDQPYGEDYGGEYGDEYDEEYVEDYNDEGDEEFNDDTLSDGDDEGVIHQDDEWVYPEDQH</sequence>
<dbReference type="OMA" id="WVYPEDQ"/>
<feature type="compositionally biased region" description="Acidic residues" evidence="1">
    <location>
        <begin position="160"/>
        <end position="195"/>
    </location>
</feature>
<gene>
    <name evidence="2" type="ORF">AK88_03563</name>
</gene>
<organism evidence="2 3">
    <name type="scientific">Plasmodium fragile</name>
    <dbReference type="NCBI Taxonomy" id="5857"/>
    <lineage>
        <taxon>Eukaryota</taxon>
        <taxon>Sar</taxon>
        <taxon>Alveolata</taxon>
        <taxon>Apicomplexa</taxon>
        <taxon>Aconoidasida</taxon>
        <taxon>Haemosporida</taxon>
        <taxon>Plasmodiidae</taxon>
        <taxon>Plasmodium</taxon>
        <taxon>Plasmodium (Plasmodium)</taxon>
    </lineage>
</organism>
<dbReference type="GeneID" id="24268877"/>
<evidence type="ECO:0000256" key="1">
    <source>
        <dbReference type="SAM" id="MobiDB-lite"/>
    </source>
</evidence>
<name>A0A0D9QI95_PLAFR</name>
<protein>
    <submittedName>
        <fullName evidence="2">Uncharacterized protein</fullName>
    </submittedName>
</protein>